<evidence type="ECO:0000256" key="3">
    <source>
        <dbReference type="ARBA" id="ARBA00012180"/>
    </source>
</evidence>
<protein>
    <recommendedName>
        <fullName evidence="3">ribonuclease H</fullName>
        <ecNumber evidence="3">3.1.26.4</ecNumber>
    </recommendedName>
</protein>
<evidence type="ECO:0000259" key="9">
    <source>
        <dbReference type="PROSITE" id="PS50879"/>
    </source>
</evidence>
<evidence type="ECO:0000256" key="5">
    <source>
        <dbReference type="ARBA" id="ARBA00022723"/>
    </source>
</evidence>
<dbReference type="OrthoDB" id="245563at2759"/>
<comment type="similarity">
    <text evidence="2">Belongs to the RNase H family.</text>
</comment>
<feature type="compositionally biased region" description="Basic residues" evidence="8">
    <location>
        <begin position="13"/>
        <end position="27"/>
    </location>
</feature>
<feature type="compositionally biased region" description="Polar residues" evidence="8">
    <location>
        <begin position="35"/>
        <end position="47"/>
    </location>
</feature>
<dbReference type="SUPFAM" id="SSF53098">
    <property type="entry name" value="Ribonuclease H-like"/>
    <property type="match status" value="1"/>
</dbReference>
<dbReference type="InterPro" id="IPR050092">
    <property type="entry name" value="RNase_H"/>
</dbReference>
<dbReference type="STRING" id="1353952.A0A165CPR1"/>
<evidence type="ECO:0000256" key="4">
    <source>
        <dbReference type="ARBA" id="ARBA00022722"/>
    </source>
</evidence>
<dbReference type="PANTHER" id="PTHR10642:SF26">
    <property type="entry name" value="RIBONUCLEASE H1"/>
    <property type="match status" value="1"/>
</dbReference>
<dbReference type="InParanoid" id="A0A165CPR1"/>
<keyword evidence="7" id="KW-0378">Hydrolase</keyword>
<organism evidence="10 11">
    <name type="scientific">Calocera cornea HHB12733</name>
    <dbReference type="NCBI Taxonomy" id="1353952"/>
    <lineage>
        <taxon>Eukaryota</taxon>
        <taxon>Fungi</taxon>
        <taxon>Dikarya</taxon>
        <taxon>Basidiomycota</taxon>
        <taxon>Agaricomycotina</taxon>
        <taxon>Dacrymycetes</taxon>
        <taxon>Dacrymycetales</taxon>
        <taxon>Dacrymycetaceae</taxon>
        <taxon>Calocera</taxon>
    </lineage>
</organism>
<dbReference type="Proteomes" id="UP000076842">
    <property type="component" value="Unassembled WGS sequence"/>
</dbReference>
<keyword evidence="11" id="KW-1185">Reference proteome</keyword>
<dbReference type="EMBL" id="KV424122">
    <property type="protein sequence ID" value="KZT51161.1"/>
    <property type="molecule type" value="Genomic_DNA"/>
</dbReference>
<feature type="domain" description="RNase H type-1" evidence="9">
    <location>
        <begin position="82"/>
        <end position="227"/>
    </location>
</feature>
<dbReference type="GO" id="GO:0043137">
    <property type="term" value="P:DNA replication, removal of RNA primer"/>
    <property type="evidence" value="ECO:0007669"/>
    <property type="project" value="TreeGrafter"/>
</dbReference>
<evidence type="ECO:0000256" key="8">
    <source>
        <dbReference type="SAM" id="MobiDB-lite"/>
    </source>
</evidence>
<keyword evidence="4" id="KW-0540">Nuclease</keyword>
<dbReference type="GO" id="GO:0004523">
    <property type="term" value="F:RNA-DNA hybrid ribonuclease activity"/>
    <property type="evidence" value="ECO:0007669"/>
    <property type="project" value="UniProtKB-EC"/>
</dbReference>
<dbReference type="FunCoup" id="A0A165CPR1">
    <property type="interactions" value="60"/>
</dbReference>
<gene>
    <name evidence="10" type="ORF">CALCODRAFT_443451</name>
</gene>
<keyword evidence="5" id="KW-0479">Metal-binding</keyword>
<evidence type="ECO:0000256" key="2">
    <source>
        <dbReference type="ARBA" id="ARBA00005300"/>
    </source>
</evidence>
<feature type="region of interest" description="Disordered" evidence="8">
    <location>
        <begin position="1"/>
        <end position="47"/>
    </location>
</feature>
<keyword evidence="6" id="KW-0255">Endonuclease</keyword>
<dbReference type="InterPro" id="IPR012337">
    <property type="entry name" value="RNaseH-like_sf"/>
</dbReference>
<reference evidence="10 11" key="1">
    <citation type="journal article" date="2016" name="Mol. Biol. Evol.">
        <title>Comparative Genomics of Early-Diverging Mushroom-Forming Fungi Provides Insights into the Origins of Lignocellulose Decay Capabilities.</title>
        <authorList>
            <person name="Nagy L.G."/>
            <person name="Riley R."/>
            <person name="Tritt A."/>
            <person name="Adam C."/>
            <person name="Daum C."/>
            <person name="Floudas D."/>
            <person name="Sun H."/>
            <person name="Yadav J.S."/>
            <person name="Pangilinan J."/>
            <person name="Larsson K.H."/>
            <person name="Matsuura K."/>
            <person name="Barry K."/>
            <person name="Labutti K."/>
            <person name="Kuo R."/>
            <person name="Ohm R.A."/>
            <person name="Bhattacharya S.S."/>
            <person name="Shirouzu T."/>
            <person name="Yoshinaga Y."/>
            <person name="Martin F.M."/>
            <person name="Grigoriev I.V."/>
            <person name="Hibbett D.S."/>
        </authorList>
    </citation>
    <scope>NUCLEOTIDE SEQUENCE [LARGE SCALE GENOMIC DNA]</scope>
    <source>
        <strain evidence="10 11">HHB12733</strain>
    </source>
</reference>
<evidence type="ECO:0000256" key="7">
    <source>
        <dbReference type="ARBA" id="ARBA00022801"/>
    </source>
</evidence>
<dbReference type="InterPro" id="IPR002156">
    <property type="entry name" value="RNaseH_domain"/>
</dbReference>
<evidence type="ECO:0000256" key="6">
    <source>
        <dbReference type="ARBA" id="ARBA00022759"/>
    </source>
</evidence>
<evidence type="ECO:0000313" key="11">
    <source>
        <dbReference type="Proteomes" id="UP000076842"/>
    </source>
</evidence>
<dbReference type="EC" id="3.1.26.4" evidence="3"/>
<dbReference type="GO" id="GO:0003676">
    <property type="term" value="F:nucleic acid binding"/>
    <property type="evidence" value="ECO:0007669"/>
    <property type="project" value="InterPro"/>
</dbReference>
<dbReference type="AlphaFoldDB" id="A0A165CPR1"/>
<dbReference type="Gene3D" id="3.30.420.10">
    <property type="entry name" value="Ribonuclease H-like superfamily/Ribonuclease H"/>
    <property type="match status" value="1"/>
</dbReference>
<evidence type="ECO:0000313" key="10">
    <source>
        <dbReference type="EMBL" id="KZT51161.1"/>
    </source>
</evidence>
<dbReference type="GO" id="GO:0046872">
    <property type="term" value="F:metal ion binding"/>
    <property type="evidence" value="ECO:0007669"/>
    <property type="project" value="UniProtKB-KW"/>
</dbReference>
<dbReference type="Pfam" id="PF00075">
    <property type="entry name" value="RNase_H"/>
    <property type="match status" value="1"/>
</dbReference>
<dbReference type="PROSITE" id="PS50879">
    <property type="entry name" value="RNASE_H_1"/>
    <property type="match status" value="1"/>
</dbReference>
<proteinExistence type="inferred from homology"/>
<dbReference type="InterPro" id="IPR036397">
    <property type="entry name" value="RNaseH_sf"/>
</dbReference>
<evidence type="ECO:0000256" key="1">
    <source>
        <dbReference type="ARBA" id="ARBA00000077"/>
    </source>
</evidence>
<sequence>MRLQATSLPPRKQSPRTKRPKKPKRSSKSSIAPDPTNTRPPINRSSNIVLGRPIPLIQRGLAESSLRLEPPPAKVRLPVASKDVWIDVYTDGACIKNGKYGAKAGLGVYWVSTRNISERVPGAQTNNGAELIAIIRALEEDPAPHSQLCVRTDSKYAIRCVTEWFPHWMRTNFRTSGGGRVQNVELIQWIIALKHDRPGPMKLEYVKAHRGIKGNEMADQLAKAGRDLPWIKDRDWTIRGHDESVQLPETKLASSVQLRENISAASEPACLDTDMFDDVYLLSAEELFYMEAEQTFD</sequence>
<comment type="catalytic activity">
    <reaction evidence="1">
        <text>Endonucleolytic cleavage to 5'-phosphomonoester.</text>
        <dbReference type="EC" id="3.1.26.4"/>
    </reaction>
</comment>
<dbReference type="CDD" id="cd09280">
    <property type="entry name" value="RNase_HI_eukaryote_like"/>
    <property type="match status" value="1"/>
</dbReference>
<name>A0A165CPR1_9BASI</name>
<dbReference type="PANTHER" id="PTHR10642">
    <property type="entry name" value="RIBONUCLEASE H1"/>
    <property type="match status" value="1"/>
</dbReference>
<accession>A0A165CPR1</accession>